<evidence type="ECO:0000313" key="2">
    <source>
        <dbReference type="Proteomes" id="UP000494249"/>
    </source>
</evidence>
<dbReference type="RefSeq" id="WP_035478414.1">
    <property type="nucleotide sequence ID" value="NZ_CADFGL010000052.1"/>
</dbReference>
<organism evidence="1 2">
    <name type="scientific">Paraburkholderia phenoliruptrix</name>
    <dbReference type="NCBI Taxonomy" id="252970"/>
    <lineage>
        <taxon>Bacteria</taxon>
        <taxon>Pseudomonadati</taxon>
        <taxon>Pseudomonadota</taxon>
        <taxon>Betaproteobacteria</taxon>
        <taxon>Burkholderiales</taxon>
        <taxon>Burkholderiaceae</taxon>
        <taxon>Paraburkholderia</taxon>
    </lineage>
</organism>
<reference evidence="1 2" key="1">
    <citation type="submission" date="2020-04" db="EMBL/GenBank/DDBJ databases">
        <authorList>
            <person name="De Canck E."/>
        </authorList>
    </citation>
    <scope>NUCLEOTIDE SEQUENCE [LARGE SCALE GENOMIC DNA]</scope>
    <source>
        <strain evidence="1 2">LMG 22037</strain>
    </source>
</reference>
<dbReference type="Proteomes" id="UP000494249">
    <property type="component" value="Unassembled WGS sequence"/>
</dbReference>
<dbReference type="EMBL" id="CADIKB010000056">
    <property type="protein sequence ID" value="CAB3737658.1"/>
    <property type="molecule type" value="Genomic_DNA"/>
</dbReference>
<protein>
    <submittedName>
        <fullName evidence="1">Uncharacterized protein</fullName>
    </submittedName>
</protein>
<evidence type="ECO:0000313" key="1">
    <source>
        <dbReference type="EMBL" id="CAB3737658.1"/>
    </source>
</evidence>
<accession>A0A6J5CKE4</accession>
<name>A0A6J5CKE4_9BURK</name>
<sequence>MGMYFDAEAGDKLIDGTDSCHAVLHVGSDHIEIWCEDYERHYGNVPADFTAPQINVVMRFYRAGEKHGDQLGRLAQQAVLRHALGVQ</sequence>
<dbReference type="AlphaFoldDB" id="A0A6J5CKE4"/>
<gene>
    <name evidence="1" type="ORF">LMG22037_06168</name>
</gene>
<proteinExistence type="predicted"/>